<organism evidence="1 2">
    <name type="scientific">Peptoniphilus harei</name>
    <dbReference type="NCBI Taxonomy" id="54005"/>
    <lineage>
        <taxon>Bacteria</taxon>
        <taxon>Bacillati</taxon>
        <taxon>Bacillota</taxon>
        <taxon>Tissierellia</taxon>
        <taxon>Tissierellales</taxon>
        <taxon>Peptoniphilaceae</taxon>
        <taxon>Peptoniphilus</taxon>
    </lineage>
</organism>
<dbReference type="EMBL" id="JAGZZP010000016">
    <property type="protein sequence ID" value="MBS6535639.1"/>
    <property type="molecule type" value="Genomic_DNA"/>
</dbReference>
<dbReference type="Proteomes" id="UP000748991">
    <property type="component" value="Unassembled WGS sequence"/>
</dbReference>
<protein>
    <submittedName>
        <fullName evidence="1">Uncharacterized protein</fullName>
    </submittedName>
</protein>
<dbReference type="AlphaFoldDB" id="A0A943SSE7"/>
<comment type="caution">
    <text evidence="1">The sequence shown here is derived from an EMBL/GenBank/DDBJ whole genome shotgun (WGS) entry which is preliminary data.</text>
</comment>
<gene>
    <name evidence="1" type="ORF">KH327_07390</name>
</gene>
<evidence type="ECO:0000313" key="1">
    <source>
        <dbReference type="EMBL" id="MBS6535639.1"/>
    </source>
</evidence>
<name>A0A943SSE7_9FIRM</name>
<accession>A0A943SSE7</accession>
<reference evidence="1" key="1">
    <citation type="submission" date="2021-02" db="EMBL/GenBank/DDBJ databases">
        <title>Infant gut strain persistence is associated with maternal origin, phylogeny, and functional potential including surface adhesion and iron acquisition.</title>
        <authorList>
            <person name="Lou Y.C."/>
        </authorList>
    </citation>
    <scope>NUCLEOTIDE SEQUENCE</scope>
    <source>
        <strain evidence="1">L3_060_052G1_dasL3_060_052G1_concoct_1</strain>
    </source>
</reference>
<evidence type="ECO:0000313" key="2">
    <source>
        <dbReference type="Proteomes" id="UP000748991"/>
    </source>
</evidence>
<sequence length="130" mass="15152">MFNTNILLDEVKNQFINCLENFDKTYAFLVEVAFADYHFSEDEAINLLKVLGKDKVVDWVVDFESVGFSEVTTDLNDPFKLVNSFFYELGETLLYGNSELYNLYEFNSEEMATKEMNDKFIEVIKGIESF</sequence>
<proteinExistence type="predicted"/>
<dbReference type="RefSeq" id="WP_278638308.1">
    <property type="nucleotide sequence ID" value="NZ_JAGZZP010000016.1"/>
</dbReference>